<sequence>MNKAEPLDLRLDVSAALPNEITGGEALDIAVWVFLPDQLPEKPTVVTLLNGGTYDRRYFHFDVPGRSDYSLAEYLRARGHVVILPDHLGIGASDRAKNQKLATRQVCAAANHAAVEQVYDRLRAGTLNPAFPALPSFFKVGGGHSMGGFATITQQAAHRTYEACLILGYTAHGVHLTIGGKLVSADVGQLDPDHSDYSLPDREILRATFHWDDVPEDVIAADNSLAVEVPYVLGAQATMTGIVTADAATIDVPVYINLGERDVSPDPHAEPGYYRASRDVTLHILPRSGHCQNFASTRLEMYNRIDHWVRYHAG</sequence>
<keyword evidence="2" id="KW-0378">Hydrolase</keyword>
<organism evidence="2 3">
    <name type="scientific">Erythrobacter ramosus</name>
    <dbReference type="NCBI Taxonomy" id="35811"/>
    <lineage>
        <taxon>Bacteria</taxon>
        <taxon>Pseudomonadati</taxon>
        <taxon>Pseudomonadota</taxon>
        <taxon>Alphaproteobacteria</taxon>
        <taxon>Sphingomonadales</taxon>
        <taxon>Erythrobacteraceae</taxon>
        <taxon>Erythrobacter/Porphyrobacter group</taxon>
        <taxon>Erythrobacter</taxon>
    </lineage>
</organism>
<accession>A0ABR6I2N8</accession>
<proteinExistence type="predicted"/>
<feature type="domain" description="AB hydrolase-1" evidence="1">
    <location>
        <begin position="48"/>
        <end position="293"/>
    </location>
</feature>
<dbReference type="InterPro" id="IPR029058">
    <property type="entry name" value="AB_hydrolase_fold"/>
</dbReference>
<evidence type="ECO:0000313" key="3">
    <source>
        <dbReference type="Proteomes" id="UP000548685"/>
    </source>
</evidence>
<gene>
    <name evidence="2" type="ORF">FHS52_002959</name>
</gene>
<dbReference type="SUPFAM" id="SSF53474">
    <property type="entry name" value="alpha/beta-Hydrolases"/>
    <property type="match status" value="1"/>
</dbReference>
<comment type="caution">
    <text evidence="2">The sequence shown here is derived from an EMBL/GenBank/DDBJ whole genome shotgun (WGS) entry which is preliminary data.</text>
</comment>
<dbReference type="Gene3D" id="3.40.50.1820">
    <property type="entry name" value="alpha/beta hydrolase"/>
    <property type="match status" value="1"/>
</dbReference>
<dbReference type="GO" id="GO:0016787">
    <property type="term" value="F:hydrolase activity"/>
    <property type="evidence" value="ECO:0007669"/>
    <property type="project" value="UniProtKB-KW"/>
</dbReference>
<name>A0ABR6I2N8_9SPHN</name>
<dbReference type="EMBL" id="JACICE010000004">
    <property type="protein sequence ID" value="MBB3776966.1"/>
    <property type="molecule type" value="Genomic_DNA"/>
</dbReference>
<reference evidence="2 3" key="1">
    <citation type="submission" date="2020-08" db="EMBL/GenBank/DDBJ databases">
        <title>Genomic Encyclopedia of Type Strains, Phase IV (KMG-IV): sequencing the most valuable type-strain genomes for metagenomic binning, comparative biology and taxonomic classification.</title>
        <authorList>
            <person name="Goeker M."/>
        </authorList>
    </citation>
    <scope>NUCLEOTIDE SEQUENCE [LARGE SCALE GENOMIC DNA]</scope>
    <source>
        <strain evidence="2 3">DSM 8510</strain>
    </source>
</reference>
<dbReference type="RefSeq" id="WP_183363731.1">
    <property type="nucleotide sequence ID" value="NZ_BAAADZ010000005.1"/>
</dbReference>
<keyword evidence="3" id="KW-1185">Reference proteome</keyword>
<dbReference type="InterPro" id="IPR000073">
    <property type="entry name" value="AB_hydrolase_1"/>
</dbReference>
<dbReference type="Proteomes" id="UP000548685">
    <property type="component" value="Unassembled WGS sequence"/>
</dbReference>
<protein>
    <submittedName>
        <fullName evidence="2">Alpha-beta hydrolase superfamily lysophospholipase</fullName>
    </submittedName>
</protein>
<dbReference type="Pfam" id="PF12697">
    <property type="entry name" value="Abhydrolase_6"/>
    <property type="match status" value="1"/>
</dbReference>
<evidence type="ECO:0000313" key="2">
    <source>
        <dbReference type="EMBL" id="MBB3776966.1"/>
    </source>
</evidence>
<evidence type="ECO:0000259" key="1">
    <source>
        <dbReference type="Pfam" id="PF12697"/>
    </source>
</evidence>